<comment type="caution">
    <text evidence="2">The sequence shown here is derived from an EMBL/GenBank/DDBJ whole genome shotgun (WGS) entry which is preliminary data.</text>
</comment>
<reference evidence="2 3" key="1">
    <citation type="journal article" date="2024" name="G3 (Bethesda)">
        <title>Genome assembly of Hibiscus sabdariffa L. provides insights into metabolisms of medicinal natural products.</title>
        <authorList>
            <person name="Kim T."/>
        </authorList>
    </citation>
    <scope>NUCLEOTIDE SEQUENCE [LARGE SCALE GENOMIC DNA]</scope>
    <source>
        <strain evidence="2">TK-2024</strain>
        <tissue evidence="2">Old leaves</tissue>
    </source>
</reference>
<dbReference type="EMBL" id="JBBPBM010000103">
    <property type="protein sequence ID" value="KAK8508357.1"/>
    <property type="molecule type" value="Genomic_DNA"/>
</dbReference>
<feature type="compositionally biased region" description="Polar residues" evidence="1">
    <location>
        <begin position="53"/>
        <end position="70"/>
    </location>
</feature>
<dbReference type="Proteomes" id="UP001472677">
    <property type="component" value="Unassembled WGS sequence"/>
</dbReference>
<evidence type="ECO:0000313" key="3">
    <source>
        <dbReference type="Proteomes" id="UP001472677"/>
    </source>
</evidence>
<name>A0ABR2BPB2_9ROSI</name>
<gene>
    <name evidence="2" type="ORF">V6N12_019536</name>
</gene>
<keyword evidence="3" id="KW-1185">Reference proteome</keyword>
<evidence type="ECO:0000256" key="1">
    <source>
        <dbReference type="SAM" id="MobiDB-lite"/>
    </source>
</evidence>
<proteinExistence type="predicted"/>
<evidence type="ECO:0000313" key="2">
    <source>
        <dbReference type="EMBL" id="KAK8508357.1"/>
    </source>
</evidence>
<sequence>MYHQAVVFDETVFPFAQDKVESAVNIPSRSRVIPVLHGLHEDGNTPVHPHNTELGNHQASEDSVNGLDSTSLHDEAQQQDQSTSAPHISATHEDQLSGGSSVSQYLANKMVLIDQMVLQHLI</sequence>
<accession>A0ABR2BPB2</accession>
<protein>
    <submittedName>
        <fullName evidence="2">Uncharacterized protein</fullName>
    </submittedName>
</protein>
<feature type="region of interest" description="Disordered" evidence="1">
    <location>
        <begin position="38"/>
        <end position="98"/>
    </location>
</feature>
<organism evidence="2 3">
    <name type="scientific">Hibiscus sabdariffa</name>
    <name type="common">roselle</name>
    <dbReference type="NCBI Taxonomy" id="183260"/>
    <lineage>
        <taxon>Eukaryota</taxon>
        <taxon>Viridiplantae</taxon>
        <taxon>Streptophyta</taxon>
        <taxon>Embryophyta</taxon>
        <taxon>Tracheophyta</taxon>
        <taxon>Spermatophyta</taxon>
        <taxon>Magnoliopsida</taxon>
        <taxon>eudicotyledons</taxon>
        <taxon>Gunneridae</taxon>
        <taxon>Pentapetalae</taxon>
        <taxon>rosids</taxon>
        <taxon>malvids</taxon>
        <taxon>Malvales</taxon>
        <taxon>Malvaceae</taxon>
        <taxon>Malvoideae</taxon>
        <taxon>Hibiscus</taxon>
    </lineage>
</organism>